<evidence type="ECO:0000313" key="10">
    <source>
        <dbReference type="EMBL" id="AKU98047.1"/>
    </source>
</evidence>
<gene>
    <name evidence="10" type="ORF">AKJ09_04711</name>
</gene>
<dbReference type="SUPFAM" id="SSF117856">
    <property type="entry name" value="AF0104/ALDC/Ptd012-like"/>
    <property type="match status" value="1"/>
</dbReference>
<dbReference type="GO" id="GO:0045151">
    <property type="term" value="P:acetoin biosynthetic process"/>
    <property type="evidence" value="ECO:0007669"/>
    <property type="project" value="UniProtKB-KW"/>
</dbReference>
<evidence type="ECO:0000256" key="8">
    <source>
        <dbReference type="ARBA" id="ARBA00023239"/>
    </source>
</evidence>
<feature type="region of interest" description="Disordered" evidence="9">
    <location>
        <begin position="83"/>
        <end position="134"/>
    </location>
</feature>
<keyword evidence="7" id="KW-0005">Acetoin biosynthesis</keyword>
<keyword evidence="6" id="KW-0210">Decarboxylase</keyword>
<keyword evidence="8" id="KW-0456">Lyase</keyword>
<dbReference type="GO" id="GO:0047605">
    <property type="term" value="F:acetolactate decarboxylase activity"/>
    <property type="evidence" value="ECO:0007669"/>
    <property type="project" value="UniProtKB-EC"/>
</dbReference>
<feature type="compositionally biased region" description="Low complexity" evidence="9">
    <location>
        <begin position="105"/>
        <end position="117"/>
    </location>
</feature>
<feature type="compositionally biased region" description="Low complexity" evidence="9">
    <location>
        <begin position="124"/>
        <end position="134"/>
    </location>
</feature>
<dbReference type="Pfam" id="PF03306">
    <property type="entry name" value="AAL_decarboxy"/>
    <property type="match status" value="1"/>
</dbReference>
<name>A0A0K1PX05_9BACT</name>
<dbReference type="Proteomes" id="UP000064967">
    <property type="component" value="Chromosome"/>
</dbReference>
<evidence type="ECO:0000256" key="9">
    <source>
        <dbReference type="SAM" id="MobiDB-lite"/>
    </source>
</evidence>
<dbReference type="KEGG" id="llu:AKJ09_04711"/>
<dbReference type="PANTHER" id="PTHR35524:SF1">
    <property type="entry name" value="ALPHA-ACETOLACTATE DECARBOXYLASE"/>
    <property type="match status" value="1"/>
</dbReference>
<dbReference type="InterPro" id="IPR005128">
    <property type="entry name" value="Acetolactate_a_deCO2ase"/>
</dbReference>
<organism evidence="10 11">
    <name type="scientific">Labilithrix luteola</name>
    <dbReference type="NCBI Taxonomy" id="1391654"/>
    <lineage>
        <taxon>Bacteria</taxon>
        <taxon>Pseudomonadati</taxon>
        <taxon>Myxococcota</taxon>
        <taxon>Polyangia</taxon>
        <taxon>Polyangiales</taxon>
        <taxon>Labilitrichaceae</taxon>
        <taxon>Labilithrix</taxon>
    </lineage>
</organism>
<dbReference type="UniPathway" id="UPA00626">
    <property type="reaction ID" value="UER00678"/>
</dbReference>
<dbReference type="EC" id="4.1.1.5" evidence="4"/>
<evidence type="ECO:0000256" key="2">
    <source>
        <dbReference type="ARBA" id="ARBA00005170"/>
    </source>
</evidence>
<evidence type="ECO:0000256" key="7">
    <source>
        <dbReference type="ARBA" id="ARBA00023061"/>
    </source>
</evidence>
<dbReference type="Gene3D" id="3.30.1330.80">
    <property type="entry name" value="Hypothetical protein, similar to alpha- acetolactate decarboxylase, domain 2"/>
    <property type="match status" value="1"/>
</dbReference>
<feature type="compositionally biased region" description="Gly residues" evidence="9">
    <location>
        <begin position="87"/>
        <end position="104"/>
    </location>
</feature>
<evidence type="ECO:0000256" key="6">
    <source>
        <dbReference type="ARBA" id="ARBA00022793"/>
    </source>
</evidence>
<evidence type="ECO:0000256" key="5">
    <source>
        <dbReference type="ARBA" id="ARBA00020164"/>
    </source>
</evidence>
<comment type="catalytic activity">
    <reaction evidence="1">
        <text>(2S)-2-acetolactate + H(+) = (R)-acetoin + CO2</text>
        <dbReference type="Rhea" id="RHEA:21580"/>
        <dbReference type="ChEBI" id="CHEBI:15378"/>
        <dbReference type="ChEBI" id="CHEBI:15686"/>
        <dbReference type="ChEBI" id="CHEBI:16526"/>
        <dbReference type="ChEBI" id="CHEBI:58476"/>
        <dbReference type="EC" id="4.1.1.5"/>
    </reaction>
</comment>
<keyword evidence="11" id="KW-1185">Reference proteome</keyword>
<evidence type="ECO:0000256" key="4">
    <source>
        <dbReference type="ARBA" id="ARBA00013204"/>
    </source>
</evidence>
<dbReference type="EMBL" id="CP012333">
    <property type="protein sequence ID" value="AKU98047.1"/>
    <property type="molecule type" value="Genomic_DNA"/>
</dbReference>
<dbReference type="STRING" id="1391654.AKJ09_04711"/>
<dbReference type="AlphaFoldDB" id="A0A0K1PX05"/>
<evidence type="ECO:0000313" key="11">
    <source>
        <dbReference type="Proteomes" id="UP000064967"/>
    </source>
</evidence>
<accession>A0A0K1PX05</accession>
<reference evidence="10 11" key="1">
    <citation type="submission" date="2015-08" db="EMBL/GenBank/DDBJ databases">
        <authorList>
            <person name="Babu N.S."/>
            <person name="Beckwith C.J."/>
            <person name="Beseler K.G."/>
            <person name="Brison A."/>
            <person name="Carone J.V."/>
            <person name="Caskin T.P."/>
            <person name="Diamond M."/>
            <person name="Durham M.E."/>
            <person name="Foxe J.M."/>
            <person name="Go M."/>
            <person name="Henderson B.A."/>
            <person name="Jones I.B."/>
            <person name="McGettigan J.A."/>
            <person name="Micheletti S.J."/>
            <person name="Nasrallah M.E."/>
            <person name="Ortiz D."/>
            <person name="Piller C.R."/>
            <person name="Privatt S.R."/>
            <person name="Schneider S.L."/>
            <person name="Sharp S."/>
            <person name="Smith T.C."/>
            <person name="Stanton J.D."/>
            <person name="Ullery H.E."/>
            <person name="Wilson R.J."/>
            <person name="Serrano M.G."/>
            <person name="Buck G."/>
            <person name="Lee V."/>
            <person name="Wang Y."/>
            <person name="Carvalho R."/>
            <person name="Voegtly L."/>
            <person name="Shi R."/>
            <person name="Duckworth R."/>
            <person name="Johnson A."/>
            <person name="Loviza R."/>
            <person name="Walstead R."/>
            <person name="Shah Z."/>
            <person name="Kiflezghi M."/>
            <person name="Wade K."/>
            <person name="Ball S.L."/>
            <person name="Bradley K.W."/>
            <person name="Asai D.J."/>
            <person name="Bowman C.A."/>
            <person name="Russell D.A."/>
            <person name="Pope W.H."/>
            <person name="Jacobs-Sera D."/>
            <person name="Hendrix R.W."/>
            <person name="Hatfull G.F."/>
        </authorList>
    </citation>
    <scope>NUCLEOTIDE SEQUENCE [LARGE SCALE GENOMIC DNA]</scope>
    <source>
        <strain evidence="10 11">DSM 27648</strain>
    </source>
</reference>
<protein>
    <recommendedName>
        <fullName evidence="5">Alpha-acetolactate decarboxylase</fullName>
        <ecNumber evidence="4">4.1.1.5</ecNumber>
    </recommendedName>
</protein>
<evidence type="ECO:0000256" key="3">
    <source>
        <dbReference type="ARBA" id="ARBA00007106"/>
    </source>
</evidence>
<evidence type="ECO:0000256" key="1">
    <source>
        <dbReference type="ARBA" id="ARBA00001784"/>
    </source>
</evidence>
<comment type="pathway">
    <text evidence="2">Polyol metabolism; (R,R)-butane-2,3-diol biosynthesis; (R,R)-butane-2,3-diol from pyruvate: step 2/3.</text>
</comment>
<proteinExistence type="inferred from homology"/>
<dbReference type="PANTHER" id="PTHR35524">
    <property type="entry name" value="ALPHA-ACETOLACTATE DECARBOXYLASE"/>
    <property type="match status" value="1"/>
</dbReference>
<sequence length="134" mass="13221">MPFPTLERATATQIEFTYTNITGTLVGFRLPAYLGTTNQTGYHLHFVSDDHTAGGHVLDVAPAAGLQIESDLLGELFLEVAAPDAGADGGGETDSGTDGGGDAGADGASDAGADATTDGGGGDATTDAESTDGS</sequence>
<comment type="similarity">
    <text evidence="3">Belongs to the alpha-acetolactate decarboxylase family.</text>
</comment>